<evidence type="ECO:0008006" key="4">
    <source>
        <dbReference type="Google" id="ProtNLM"/>
    </source>
</evidence>
<organism evidence="2 3">
    <name type="scientific">Thomasclavelia cocleata</name>
    <dbReference type="NCBI Taxonomy" id="69824"/>
    <lineage>
        <taxon>Bacteria</taxon>
        <taxon>Bacillati</taxon>
        <taxon>Bacillota</taxon>
        <taxon>Erysipelotrichia</taxon>
        <taxon>Erysipelotrichales</taxon>
        <taxon>Coprobacillaceae</taxon>
        <taxon>Thomasclavelia</taxon>
    </lineage>
</organism>
<feature type="transmembrane region" description="Helical" evidence="1">
    <location>
        <begin position="36"/>
        <end position="56"/>
    </location>
</feature>
<evidence type="ECO:0000313" key="2">
    <source>
        <dbReference type="EMBL" id="SET09640.1"/>
    </source>
</evidence>
<sequence>MNKINEIFANFVEGFTFRKYQNNVVNKSEKGAFVKAFILTLVIALISEYALLIPLNIKAPQFIIYVCFLLIIFDFLYFSFNRGFNKIMKYSLIIIGLLVIYVAGGTFASSTIFNAKSYQKQLTLDKKADFFEDNKTISYQSIPVVDRDSAIKLGDRKMGEMVDYVSQFEVDESYEQINYNDNPYRVTPLEYSDLIKWFTNRGDGLPAYIRVNMVTQESEVVKLKEGMKYSKSEHFGRKIERHLRANYPTLMFDTLAFEVDEKGTPYWIAPVYDYKIGIFGGKDITGAVLVNAINGDHQYYDIKKVPQWVDRAYPAELVLSQLENYGKFTNGYINTLLSQKGVLRPTDGYNYVAINDDVYLYTGLTSVSKDASNVGFAMINLRTKEGKYYNISGAEEYSAMSSAEGQVQNLKYRATFPILINAGGQPTYFLSLKDDANLVKKYAFVSVENYQIVATGDSVAQAEQAYYALLESNGKKMDAGDFKTNKLTGAITAINEAVIDGNSTYYFKIEGNETVFIGDISLSNRFPLAKVGDNVTIEFVNSKDDSEVITSIKFN</sequence>
<reference evidence="3" key="1">
    <citation type="submission" date="2016-10" db="EMBL/GenBank/DDBJ databases">
        <authorList>
            <person name="Varghese N."/>
            <person name="Submissions S."/>
        </authorList>
    </citation>
    <scope>NUCLEOTIDE SEQUENCE [LARGE SCALE GENOMIC DNA]</scope>
    <source>
        <strain evidence="3">DSM 1551</strain>
    </source>
</reference>
<dbReference type="GeneID" id="78287283"/>
<dbReference type="RefSeq" id="WP_092351654.1">
    <property type="nucleotide sequence ID" value="NZ_CAJTPY010000016.1"/>
</dbReference>
<feature type="transmembrane region" description="Helical" evidence="1">
    <location>
        <begin position="62"/>
        <end position="80"/>
    </location>
</feature>
<dbReference type="EMBL" id="FOIN01000001">
    <property type="protein sequence ID" value="SET09640.1"/>
    <property type="molecule type" value="Genomic_DNA"/>
</dbReference>
<proteinExistence type="predicted"/>
<keyword evidence="3" id="KW-1185">Reference proteome</keyword>
<dbReference type="Proteomes" id="UP000198558">
    <property type="component" value="Unassembled WGS sequence"/>
</dbReference>
<keyword evidence="1" id="KW-0472">Membrane</keyword>
<evidence type="ECO:0000313" key="3">
    <source>
        <dbReference type="Proteomes" id="UP000198558"/>
    </source>
</evidence>
<evidence type="ECO:0000256" key="1">
    <source>
        <dbReference type="SAM" id="Phobius"/>
    </source>
</evidence>
<name>A0A1I0BRF2_9FIRM</name>
<dbReference type="OrthoDB" id="3169575at2"/>
<protein>
    <recommendedName>
        <fullName evidence="4">CvpA family protein</fullName>
    </recommendedName>
</protein>
<feature type="transmembrane region" description="Helical" evidence="1">
    <location>
        <begin position="92"/>
        <end position="113"/>
    </location>
</feature>
<accession>A0A1I0BRF2</accession>
<dbReference type="AlphaFoldDB" id="A0A1I0BRF2"/>
<keyword evidence="1" id="KW-0812">Transmembrane</keyword>
<keyword evidence="1" id="KW-1133">Transmembrane helix</keyword>
<gene>
    <name evidence="2" type="ORF">SAMN04489758_101241</name>
</gene>